<gene>
    <name evidence="1" type="ORF">MAM1_0379c10179</name>
</gene>
<evidence type="ECO:0000313" key="1">
    <source>
        <dbReference type="EMBL" id="GAN10635.1"/>
    </source>
</evidence>
<dbReference type="EMBL" id="DF836668">
    <property type="protein sequence ID" value="GAN10635.1"/>
    <property type="molecule type" value="Genomic_DNA"/>
</dbReference>
<name>A0A0C9LY35_9FUNG</name>
<evidence type="ECO:0000313" key="2">
    <source>
        <dbReference type="Proteomes" id="UP000053815"/>
    </source>
</evidence>
<sequence length="356" mass="40491">MLQQDQQNHSTTNCPLRSMAWITVDEQKTVTHATTEIITLLEFNPVGQSLDDIWQPLQEDISSSATTRLVSTVNEKVLEVCQHANNDKTTAKTTTTIICTDMTELNHMYTASRQKYSQVAITRLTMYGTIDAVFQSDEQNTTLAIGQPMMRYIHSDDVQQFCAGLKQATKFDAIATFCVRFIDDETFEFTVMAIEGGKVLCLMKPSSEKQPQPQHQQQQISSTNNNVLRNSVTRIQLRFWYALEHGMTFIARNLANSLVMMIQTVWSLWHDNNNNNEACTWSGLFSTSSEYLVKKLVSTTKERPEIDTFCHLVSYIGISKTTSRTWLDFTLDATSEWLIQKALTDANYNESVDSLI</sequence>
<dbReference type="Proteomes" id="UP000053815">
    <property type="component" value="Unassembled WGS sequence"/>
</dbReference>
<organism evidence="1">
    <name type="scientific">Mucor ambiguus</name>
    <dbReference type="NCBI Taxonomy" id="91626"/>
    <lineage>
        <taxon>Eukaryota</taxon>
        <taxon>Fungi</taxon>
        <taxon>Fungi incertae sedis</taxon>
        <taxon>Mucoromycota</taxon>
        <taxon>Mucoromycotina</taxon>
        <taxon>Mucoromycetes</taxon>
        <taxon>Mucorales</taxon>
        <taxon>Mucorineae</taxon>
        <taxon>Mucoraceae</taxon>
        <taxon>Mucor</taxon>
    </lineage>
</organism>
<reference evidence="1" key="1">
    <citation type="submission" date="2014-09" db="EMBL/GenBank/DDBJ databases">
        <title>Draft genome sequence of an oleaginous Mucoromycotina fungus Mucor ambiguus NBRC6742.</title>
        <authorList>
            <person name="Takeda I."/>
            <person name="Yamane N."/>
            <person name="Morita T."/>
            <person name="Tamano K."/>
            <person name="Machida M."/>
            <person name="Baker S."/>
            <person name="Koike H."/>
        </authorList>
    </citation>
    <scope>NUCLEOTIDE SEQUENCE</scope>
    <source>
        <strain evidence="1">NBRC 6742</strain>
    </source>
</reference>
<proteinExistence type="predicted"/>
<keyword evidence="2" id="KW-1185">Reference proteome</keyword>
<dbReference type="OrthoDB" id="2290043at2759"/>
<dbReference type="AlphaFoldDB" id="A0A0C9LY35"/>
<accession>A0A0C9LY35</accession>
<protein>
    <submittedName>
        <fullName evidence="1">Uncharacterized protein</fullName>
    </submittedName>
</protein>